<dbReference type="Gene3D" id="3.80.10.10">
    <property type="entry name" value="Ribonuclease Inhibitor"/>
    <property type="match status" value="1"/>
</dbReference>
<dbReference type="HOGENOM" id="CLU_084667_0_0_1"/>
<dbReference type="AlphaFoldDB" id="A0A0E0K3V7"/>
<dbReference type="eggNOG" id="ENOG502SHJ8">
    <property type="taxonomic scope" value="Eukaryota"/>
</dbReference>
<dbReference type="InterPro" id="IPR055357">
    <property type="entry name" value="LRR_At1g61320_AtMIF1"/>
</dbReference>
<dbReference type="InterPro" id="IPR032675">
    <property type="entry name" value="LRR_dom_sf"/>
</dbReference>
<name>A0A0E0K3V7_ORYPU</name>
<dbReference type="Gramene" id="OPUNC02G26380.1">
    <property type="protein sequence ID" value="OPUNC02G26380.1"/>
    <property type="gene ID" value="OPUNC02G26380"/>
</dbReference>
<dbReference type="Pfam" id="PF23622">
    <property type="entry name" value="LRR_At1g61320_AtMIF1"/>
    <property type="match status" value="1"/>
</dbReference>
<dbReference type="Proteomes" id="UP000026962">
    <property type="component" value="Chromosome 2"/>
</dbReference>
<evidence type="ECO:0000259" key="1">
    <source>
        <dbReference type="Pfam" id="PF23622"/>
    </source>
</evidence>
<protein>
    <recommendedName>
        <fullName evidence="1">At1g61320/AtMIF1 LRR domain-containing protein</fullName>
    </recommendedName>
</protein>
<feature type="domain" description="At1g61320/AtMIF1 LRR" evidence="1">
    <location>
        <begin position="59"/>
        <end position="277"/>
    </location>
</feature>
<dbReference type="InterPro" id="IPR053772">
    <property type="entry name" value="At1g61320/At1g61330-like"/>
</dbReference>
<proteinExistence type="predicted"/>
<dbReference type="PANTHER" id="PTHR34145:SF53">
    <property type="entry name" value="LEUCINE-RICH REPEAT DOMAIN SUPERFAMILY"/>
    <property type="match status" value="1"/>
</dbReference>
<sequence length="311" mass="33962">MRTKHLIPHHAAGYTYARAYATTGGGGYGSSGGGDGGDGGGGGDPFERFPEAVLGLILRYLILEQCRIGALCLAGTTQLCSLAITDCSWTPQSSVAISDMPALRTLHYSGAMASRHIIDNVDSLEEVVLAIKKPQVKLQEPNLRELLSLVGNVQSLMLSPWCIEQFARPEEWSKVRLNKVKQLSCIIERREEGASSIAPLLANCQNVEELSVSVVPSQCKRRWGSDDGANHWGMGGKGVVLRHLRAVRMVYIDESKSGLDLVKLLLKNTPMLEMMTIVPSMDGLEQAKFRRRVLKLRKASRDADIQFSATG</sequence>
<reference evidence="2" key="1">
    <citation type="submission" date="2015-04" db="UniProtKB">
        <authorList>
            <consortium name="EnsemblPlants"/>
        </authorList>
    </citation>
    <scope>IDENTIFICATION</scope>
</reference>
<dbReference type="OMA" id="CIEQFSH"/>
<evidence type="ECO:0000313" key="2">
    <source>
        <dbReference type="EnsemblPlants" id="OPUNC02G26380.1"/>
    </source>
</evidence>
<accession>A0A0E0K3V7</accession>
<dbReference type="EnsemblPlants" id="OPUNC02G26380.1">
    <property type="protein sequence ID" value="OPUNC02G26380.1"/>
    <property type="gene ID" value="OPUNC02G26380"/>
</dbReference>
<dbReference type="PANTHER" id="PTHR34145">
    <property type="entry name" value="OS02G0105600 PROTEIN"/>
    <property type="match status" value="1"/>
</dbReference>
<organism evidence="2">
    <name type="scientific">Oryza punctata</name>
    <name type="common">Red rice</name>
    <dbReference type="NCBI Taxonomy" id="4537"/>
    <lineage>
        <taxon>Eukaryota</taxon>
        <taxon>Viridiplantae</taxon>
        <taxon>Streptophyta</taxon>
        <taxon>Embryophyta</taxon>
        <taxon>Tracheophyta</taxon>
        <taxon>Spermatophyta</taxon>
        <taxon>Magnoliopsida</taxon>
        <taxon>Liliopsida</taxon>
        <taxon>Poales</taxon>
        <taxon>Poaceae</taxon>
        <taxon>BOP clade</taxon>
        <taxon>Oryzoideae</taxon>
        <taxon>Oryzeae</taxon>
        <taxon>Oryzinae</taxon>
        <taxon>Oryza</taxon>
    </lineage>
</organism>
<dbReference type="SUPFAM" id="SSF52047">
    <property type="entry name" value="RNI-like"/>
    <property type="match status" value="1"/>
</dbReference>
<reference evidence="2" key="2">
    <citation type="submission" date="2018-05" db="EMBL/GenBank/DDBJ databases">
        <title>OpunRS2 (Oryza punctata Reference Sequence Version 2).</title>
        <authorList>
            <person name="Zhang J."/>
            <person name="Kudrna D."/>
            <person name="Lee S."/>
            <person name="Talag J."/>
            <person name="Welchert J."/>
            <person name="Wing R.A."/>
        </authorList>
    </citation>
    <scope>NUCLEOTIDE SEQUENCE [LARGE SCALE GENOMIC DNA]</scope>
</reference>
<evidence type="ECO:0000313" key="3">
    <source>
        <dbReference type="Proteomes" id="UP000026962"/>
    </source>
</evidence>
<keyword evidence="3" id="KW-1185">Reference proteome</keyword>